<evidence type="ECO:0000313" key="3">
    <source>
        <dbReference type="Proteomes" id="UP000199385"/>
    </source>
</evidence>
<feature type="transmembrane region" description="Helical" evidence="1">
    <location>
        <begin position="264"/>
        <end position="285"/>
    </location>
</feature>
<feature type="transmembrane region" description="Helical" evidence="1">
    <location>
        <begin position="38"/>
        <end position="55"/>
    </location>
</feature>
<feature type="transmembrane region" description="Helical" evidence="1">
    <location>
        <begin position="12"/>
        <end position="32"/>
    </location>
</feature>
<feature type="transmembrane region" description="Helical" evidence="1">
    <location>
        <begin position="76"/>
        <end position="95"/>
    </location>
</feature>
<proteinExistence type="predicted"/>
<keyword evidence="1" id="KW-0812">Transmembrane</keyword>
<protein>
    <recommendedName>
        <fullName evidence="4">NQR2, RnfD, RnfE family</fullName>
    </recommendedName>
</protein>
<feature type="transmembrane region" description="Helical" evidence="1">
    <location>
        <begin position="187"/>
        <end position="205"/>
    </location>
</feature>
<feature type="transmembrane region" description="Helical" evidence="1">
    <location>
        <begin position="211"/>
        <end position="230"/>
    </location>
</feature>
<organism evidence="2 3">
    <name type="scientific">Micromonospora auratinigra</name>
    <dbReference type="NCBI Taxonomy" id="261654"/>
    <lineage>
        <taxon>Bacteria</taxon>
        <taxon>Bacillati</taxon>
        <taxon>Actinomycetota</taxon>
        <taxon>Actinomycetes</taxon>
        <taxon>Micromonosporales</taxon>
        <taxon>Micromonosporaceae</taxon>
        <taxon>Micromonospora</taxon>
    </lineage>
</organism>
<feature type="transmembrane region" description="Helical" evidence="1">
    <location>
        <begin position="130"/>
        <end position="150"/>
    </location>
</feature>
<evidence type="ECO:0000256" key="1">
    <source>
        <dbReference type="SAM" id="Phobius"/>
    </source>
</evidence>
<feature type="transmembrane region" description="Helical" evidence="1">
    <location>
        <begin position="162"/>
        <end position="180"/>
    </location>
</feature>
<accession>A0A1A8ZG87</accession>
<dbReference type="PATRIC" id="fig|261654.4.peg.2209"/>
<sequence length="327" mass="35207">MTGKPARDPRVIALRNFAISITALNVLGYTVLGFEQAPLWPVAAVLTAYLTELVLEVVGARAEERAPRFTGRGVRGVVEFLYPAHITALAVNMLLYVNDRILVTLFGVIVAISGKWLLRAPVNGRLRHFMNPSNFGISVVLLLFPWVSIAPPYQFTEYLSGWTDWVLVVVIVSLGTLLNGKLTGRMWLIGSWLLVFVAQAVLRGLVLDTSIPAALGTMTGVAFVLFTNYMVTDPGTTPSRPASQVAFGAGVAVVYGVLTGASVVYGLFFATAIVCLVRGAFLWSLHLSRRDRQERAVSAATRTAPLVAEVPTPASTDRVPQGAAARA</sequence>
<keyword evidence="1" id="KW-1133">Transmembrane helix</keyword>
<dbReference type="EMBL" id="LT594323">
    <property type="protein sequence ID" value="SBT43030.1"/>
    <property type="molecule type" value="Genomic_DNA"/>
</dbReference>
<name>A0A1A8ZG87_9ACTN</name>
<dbReference type="STRING" id="261654.GA0070611_2169"/>
<dbReference type="Proteomes" id="UP000199385">
    <property type="component" value="Chromosome I"/>
</dbReference>
<dbReference type="RefSeq" id="WP_231921400.1">
    <property type="nucleotide sequence ID" value="NZ_LT594323.1"/>
</dbReference>
<dbReference type="AlphaFoldDB" id="A0A1A8ZG87"/>
<keyword evidence="3" id="KW-1185">Reference proteome</keyword>
<keyword evidence="1" id="KW-0472">Membrane</keyword>
<evidence type="ECO:0000313" key="2">
    <source>
        <dbReference type="EMBL" id="SBT43030.1"/>
    </source>
</evidence>
<reference evidence="3" key="1">
    <citation type="submission" date="2016-06" db="EMBL/GenBank/DDBJ databases">
        <authorList>
            <person name="Varghese N."/>
            <person name="Submissions Spin"/>
        </authorList>
    </citation>
    <scope>NUCLEOTIDE SEQUENCE [LARGE SCALE GENOMIC DNA]</scope>
    <source>
        <strain evidence="3">DSM 44815</strain>
    </source>
</reference>
<feature type="transmembrane region" description="Helical" evidence="1">
    <location>
        <begin position="242"/>
        <end position="258"/>
    </location>
</feature>
<feature type="transmembrane region" description="Helical" evidence="1">
    <location>
        <begin position="101"/>
        <end position="118"/>
    </location>
</feature>
<evidence type="ECO:0008006" key="4">
    <source>
        <dbReference type="Google" id="ProtNLM"/>
    </source>
</evidence>
<gene>
    <name evidence="2" type="ORF">GA0070611_2169</name>
</gene>